<feature type="region of interest" description="Disordered" evidence="1">
    <location>
        <begin position="102"/>
        <end position="137"/>
    </location>
</feature>
<accession>A0ABY5XCA9</accession>
<dbReference type="CDD" id="cd14744">
    <property type="entry name" value="PAAR_CT_2"/>
    <property type="match status" value="1"/>
</dbReference>
<reference evidence="3" key="1">
    <citation type="submission" date="2022-07" db="EMBL/GenBank/DDBJ databases">
        <title>Genetic diversity of Erwinia pyrifoliae.</title>
        <authorList>
            <person name="Park D.S."/>
            <person name="Ham H."/>
        </authorList>
    </citation>
    <scope>NUCLEOTIDE SEQUENCE</scope>
    <source>
        <strain evidence="3">CP201486</strain>
    </source>
</reference>
<sequence>MATGYWIVKGDKTSCGGTVQEGMEGIEGRCFANYPVAVNGSKVSCGIHSGSYSVEGGHPGETLHGHDVASTLYSRSTCPCRAFFIPSQTWVSHGFYQGDPPPVVVPSSHTAPQPEQRAQSARNKAANPTGDELKKPQEKQGITLTIGVFFDGTGNNAINANNMLQACSARNFDLNDAEAGAILGKCAREDFGIPGIGAASYSGYYTNIHWLSTLYKKVFSANSRDVQKAIYIDGIGTQAGQPDSMIGQGLGISDTGVIAKTDKAIAQLADILTESIEGLNSHFSACERVIKSLQFDIFGFSRGAAASRHFANRIHSADPAMTSAISKGLKGKPFNGKPAGKIRFIGIFDTVAAIGRPLNGLNPHNADTGDVNIVLRPGVADKVFHITAAHECRFNFALNSVKPAWPELALPGVHSDIGGGYLPLVKEDLFLTRPQTDIVPLNHPGQQTRGYHLATKQLQLLDVSPCIAPILRTNEIMAETWFDDRVPANRYGELQKLSFAAMTLRDRLVKNDWSRVVLRVMLDAAQEAGVLFDKIEEDDNFNLPASLSSLCEKALAMGKSVRSGQDPGSFSQDELDIIAGQYIHCSANWNAIMADADGFNCGGASASEVIGFINRPDKQWRRTEYNMNGKKC</sequence>
<protein>
    <submittedName>
        <fullName evidence="3">DUF2235 domain-containing protein</fullName>
    </submittedName>
</protein>
<dbReference type="PANTHER" id="PTHR33840">
    <property type="match status" value="1"/>
</dbReference>
<proteinExistence type="predicted"/>
<feature type="domain" description="T6SS Phospholipase effector Tle1-like catalytic" evidence="2">
    <location>
        <begin position="336"/>
        <end position="422"/>
    </location>
</feature>
<dbReference type="PANTHER" id="PTHR33840:SF1">
    <property type="entry name" value="TLE1 PHOSPHOLIPASE DOMAIN-CONTAINING PROTEIN"/>
    <property type="match status" value="1"/>
</dbReference>
<evidence type="ECO:0000313" key="3">
    <source>
        <dbReference type="EMBL" id="UWS35017.1"/>
    </source>
</evidence>
<organism evidence="3 4">
    <name type="scientific">Erwinia pyrifoliae</name>
    <dbReference type="NCBI Taxonomy" id="79967"/>
    <lineage>
        <taxon>Bacteria</taxon>
        <taxon>Pseudomonadati</taxon>
        <taxon>Pseudomonadota</taxon>
        <taxon>Gammaproteobacteria</taxon>
        <taxon>Enterobacterales</taxon>
        <taxon>Erwiniaceae</taxon>
        <taxon>Erwinia</taxon>
    </lineage>
</organism>
<dbReference type="Proteomes" id="UP001058553">
    <property type="component" value="Chromosome"/>
</dbReference>
<keyword evidence="4" id="KW-1185">Reference proteome</keyword>
<evidence type="ECO:0000313" key="4">
    <source>
        <dbReference type="Proteomes" id="UP001058553"/>
    </source>
</evidence>
<evidence type="ECO:0000256" key="1">
    <source>
        <dbReference type="SAM" id="MobiDB-lite"/>
    </source>
</evidence>
<evidence type="ECO:0000259" key="2">
    <source>
        <dbReference type="Pfam" id="PF09994"/>
    </source>
</evidence>
<dbReference type="RefSeq" id="WP_259819777.1">
    <property type="nucleotide sequence ID" value="NZ_CP103445.1"/>
</dbReference>
<dbReference type="InterPro" id="IPR018712">
    <property type="entry name" value="Tle1-like_cat"/>
</dbReference>
<gene>
    <name evidence="3" type="ORF">NYP84_07710</name>
</gene>
<dbReference type="EMBL" id="CP103445">
    <property type="protein sequence ID" value="UWS35017.1"/>
    <property type="molecule type" value="Genomic_DNA"/>
</dbReference>
<feature type="compositionally biased region" description="Polar residues" evidence="1">
    <location>
        <begin position="107"/>
        <end position="122"/>
    </location>
</feature>
<dbReference type="Pfam" id="PF09994">
    <property type="entry name" value="T6SS_Tle1-like_cat"/>
    <property type="match status" value="1"/>
</dbReference>
<name>A0ABY5XCA9_ERWPY</name>